<proteinExistence type="predicted"/>
<evidence type="ECO:0000313" key="1">
    <source>
        <dbReference type="EMBL" id="MBD2768906.1"/>
    </source>
</evidence>
<keyword evidence="2" id="KW-1185">Reference proteome</keyword>
<dbReference type="RefSeq" id="WP_191005713.1">
    <property type="nucleotide sequence ID" value="NZ_JACXAD010000014.1"/>
</dbReference>
<gene>
    <name evidence="1" type="ORF">IC235_13510</name>
</gene>
<sequence>MKEILLVEIEYKMLNTRNWAKIKLTPDEYFEKIITDEDINLNSERLNVEYDFDSVPKYFHAVEYIGCKLSEIEHTKLLIVGPSKNITLIRSETFWNGGSNRLISTQYLGVEKPSHEILVETVINNIPLTVQQVSFLLEENLPKCPHQLLIQCHEDGSESILSEV</sequence>
<accession>A0A927BDN3</accession>
<comment type="caution">
    <text evidence="1">The sequence shown here is derived from an EMBL/GenBank/DDBJ whole genome shotgun (WGS) entry which is preliminary data.</text>
</comment>
<reference evidence="1" key="1">
    <citation type="submission" date="2020-09" db="EMBL/GenBank/DDBJ databases">
        <authorList>
            <person name="Kim M.K."/>
        </authorList>
    </citation>
    <scope>NUCLEOTIDE SEQUENCE</scope>
    <source>
        <strain evidence="1">BT664</strain>
    </source>
</reference>
<name>A0A927BDN3_9BACT</name>
<dbReference type="AlphaFoldDB" id="A0A927BDN3"/>
<dbReference type="EMBL" id="JACXAD010000014">
    <property type="protein sequence ID" value="MBD2768906.1"/>
    <property type="molecule type" value="Genomic_DNA"/>
</dbReference>
<dbReference type="Proteomes" id="UP000612233">
    <property type="component" value="Unassembled WGS sequence"/>
</dbReference>
<organism evidence="1 2">
    <name type="scientific">Hymenobacter montanus</name>
    <dbReference type="NCBI Taxonomy" id="2771359"/>
    <lineage>
        <taxon>Bacteria</taxon>
        <taxon>Pseudomonadati</taxon>
        <taxon>Bacteroidota</taxon>
        <taxon>Cytophagia</taxon>
        <taxon>Cytophagales</taxon>
        <taxon>Hymenobacteraceae</taxon>
        <taxon>Hymenobacter</taxon>
    </lineage>
</organism>
<evidence type="ECO:0000313" key="2">
    <source>
        <dbReference type="Proteomes" id="UP000612233"/>
    </source>
</evidence>
<protein>
    <submittedName>
        <fullName evidence="1">Uncharacterized protein</fullName>
    </submittedName>
</protein>